<dbReference type="CDD" id="cd05352">
    <property type="entry name" value="MDH-like_SDR_c"/>
    <property type="match status" value="1"/>
</dbReference>
<dbReference type="InterPro" id="IPR013874">
    <property type="entry name" value="Cdc37_Hsp90-bd"/>
</dbReference>
<dbReference type="GO" id="GO:0050664">
    <property type="term" value="F:oxidoreductase activity, acting on NAD(P)H, oxygen as acceptor"/>
    <property type="evidence" value="ECO:0007669"/>
    <property type="project" value="TreeGrafter"/>
</dbReference>
<dbReference type="InterPro" id="IPR020904">
    <property type="entry name" value="Sc_DH/Rdtase_CS"/>
</dbReference>
<dbReference type="PRINTS" id="PR00081">
    <property type="entry name" value="GDHRDH"/>
</dbReference>
<dbReference type="GO" id="GO:0050085">
    <property type="term" value="F:mannitol 2-dehydrogenase (NADP+) activity"/>
    <property type="evidence" value="ECO:0007669"/>
    <property type="project" value="UniProtKB-ARBA"/>
</dbReference>
<organism evidence="6 7">
    <name type="scientific">Beauveria asiatica</name>
    <dbReference type="NCBI Taxonomy" id="1069075"/>
    <lineage>
        <taxon>Eukaryota</taxon>
        <taxon>Fungi</taxon>
        <taxon>Dikarya</taxon>
        <taxon>Ascomycota</taxon>
        <taxon>Pezizomycotina</taxon>
        <taxon>Sordariomycetes</taxon>
        <taxon>Hypocreomycetidae</taxon>
        <taxon>Hypocreales</taxon>
        <taxon>Cordycipitaceae</taxon>
        <taxon>Beauveria</taxon>
    </lineage>
</organism>
<feature type="region of interest" description="Disordered" evidence="4">
    <location>
        <begin position="554"/>
        <end position="619"/>
    </location>
</feature>
<feature type="compositionally biased region" description="Basic and acidic residues" evidence="4">
    <location>
        <begin position="574"/>
        <end position="591"/>
    </location>
</feature>
<feature type="compositionally biased region" description="Basic and acidic residues" evidence="4">
    <location>
        <begin position="607"/>
        <end position="619"/>
    </location>
</feature>
<dbReference type="Pfam" id="PF08565">
    <property type="entry name" value="CDC37_M"/>
    <property type="match status" value="1"/>
</dbReference>
<protein>
    <recommendedName>
        <fullName evidence="5">Cdc37 Hsp90 binding domain-containing protein</fullName>
    </recommendedName>
</protein>
<evidence type="ECO:0000259" key="5">
    <source>
        <dbReference type="Pfam" id="PF08565"/>
    </source>
</evidence>
<evidence type="ECO:0000313" key="6">
    <source>
        <dbReference type="EMBL" id="KAK8142853.1"/>
    </source>
</evidence>
<dbReference type="SUPFAM" id="SSF51735">
    <property type="entry name" value="NAD(P)-binding Rossmann-fold domains"/>
    <property type="match status" value="1"/>
</dbReference>
<dbReference type="GO" id="GO:0019594">
    <property type="term" value="P:mannitol metabolic process"/>
    <property type="evidence" value="ECO:0007669"/>
    <property type="project" value="UniProtKB-ARBA"/>
</dbReference>
<accession>A0AAW0RKY9</accession>
<keyword evidence="3" id="KW-0560">Oxidoreductase</keyword>
<keyword evidence="7" id="KW-1185">Reference proteome</keyword>
<dbReference type="Gene3D" id="3.40.50.720">
    <property type="entry name" value="NAD(P)-binding Rossmann-like Domain"/>
    <property type="match status" value="1"/>
</dbReference>
<dbReference type="PANTHER" id="PTHR43008">
    <property type="entry name" value="BENZIL REDUCTASE"/>
    <property type="match status" value="1"/>
</dbReference>
<dbReference type="InterPro" id="IPR036291">
    <property type="entry name" value="NAD(P)-bd_dom_sf"/>
</dbReference>
<evidence type="ECO:0000256" key="1">
    <source>
        <dbReference type="ARBA" id="ARBA00006484"/>
    </source>
</evidence>
<feature type="compositionally biased region" description="Polar residues" evidence="4">
    <location>
        <begin position="408"/>
        <end position="419"/>
    </location>
</feature>
<proteinExistence type="inferred from homology"/>
<feature type="domain" description="Cdc37 Hsp90 binding" evidence="5">
    <location>
        <begin position="436"/>
        <end position="510"/>
    </location>
</feature>
<dbReference type="EMBL" id="JAAHCF010000597">
    <property type="protein sequence ID" value="KAK8142853.1"/>
    <property type="molecule type" value="Genomic_DNA"/>
</dbReference>
<reference evidence="6 7" key="1">
    <citation type="submission" date="2020-02" db="EMBL/GenBank/DDBJ databases">
        <title>Comparative genomics of the hypocrealean fungal genus Beauvera.</title>
        <authorList>
            <person name="Showalter D.N."/>
            <person name="Bushley K.E."/>
            <person name="Rehner S.A."/>
        </authorList>
    </citation>
    <scope>NUCLEOTIDE SEQUENCE [LARGE SCALE GENOMIC DNA]</scope>
    <source>
        <strain evidence="6 7">ARSEF4384</strain>
    </source>
</reference>
<gene>
    <name evidence="6" type="ORF">G3M48_008087</name>
</gene>
<comment type="similarity">
    <text evidence="1">Belongs to the short-chain dehydrogenases/reductases (SDR) family.</text>
</comment>
<dbReference type="Proteomes" id="UP001397290">
    <property type="component" value="Unassembled WGS sequence"/>
</dbReference>
<keyword evidence="2" id="KW-0521">NADP</keyword>
<dbReference type="PRINTS" id="PR00080">
    <property type="entry name" value="SDRFAMILY"/>
</dbReference>
<dbReference type="Pfam" id="PF13561">
    <property type="entry name" value="adh_short_C2"/>
    <property type="match status" value="1"/>
</dbReference>
<feature type="region of interest" description="Disordered" evidence="4">
    <location>
        <begin position="408"/>
        <end position="427"/>
    </location>
</feature>
<evidence type="ECO:0000256" key="3">
    <source>
        <dbReference type="ARBA" id="ARBA00023002"/>
    </source>
</evidence>
<feature type="compositionally biased region" description="Basic and acidic residues" evidence="4">
    <location>
        <begin position="555"/>
        <end position="568"/>
    </location>
</feature>
<dbReference type="AlphaFoldDB" id="A0AAW0RKY9"/>
<comment type="caution">
    <text evidence="6">The sequence shown here is derived from an EMBL/GenBank/DDBJ whole genome shotgun (WGS) entry which is preliminary data.</text>
</comment>
<dbReference type="FunFam" id="3.40.50.720:FF:000090">
    <property type="entry name" value="NADP-dependent mannitol dehydrogenase"/>
    <property type="match status" value="1"/>
</dbReference>
<name>A0AAW0RKY9_9HYPO</name>
<evidence type="ECO:0000313" key="7">
    <source>
        <dbReference type="Proteomes" id="UP001397290"/>
    </source>
</evidence>
<dbReference type="PROSITE" id="PS00061">
    <property type="entry name" value="ADH_SHORT"/>
    <property type="match status" value="1"/>
</dbReference>
<evidence type="ECO:0000256" key="4">
    <source>
        <dbReference type="SAM" id="MobiDB-lite"/>
    </source>
</evidence>
<dbReference type="InterPro" id="IPR002347">
    <property type="entry name" value="SDR_fam"/>
</dbReference>
<sequence length="619" mass="68193">MPLYRPSNSDAPVLSQFSLHGKVAAVTGGARGIGLEIARGLAEAGASVAIIYSSSRDAHDTASQIAADTGAKVAAYQGDVRRRAAIAETIRQIVADFGRLDVVVANAGVCADIPSLEYTEETWQGNSSVNYDGVMWTAQAAGKVFKEQGRGNLIITASVSATLVNVPQRQAAYNASKAAVVQLAKVLAVEWVDFARVNCVSPGFVETDMLYDQPKERMEQWLSLIPGGRMAAPSELKGIYVFLASDACCYMTGANLVMDGGYTLNQQEVLGSGPGRYRIRLLEARIGSLDVLLDFLISLHRELSVNVEIALDPTLQILMFLDEWRLQHGREFAARRIAEEQLLSHYRTIDDMLREVDQRLEKLQPPPDQATLRSFFVEEFRIIFDSVASHAWYLRRQLSLLRADVGTVPSSEVPSTGGNAPQPPERPLDDVDVFDFAEIPIDRPVDMGAFIIDHPMVMHESEVDKLLEVAYRAILERGDREQARNYVRHVIVLRYATHTETVSGLHRLLMAMTTNSPSPTPLSQSRLDFERDVEQEMDGIDKAVWNGMEAAAAEAAHRARSEHSHLQDHTAVTESERKEADPDEQGGHDVFDTLSQAMEEAMLSRSPVEEPRAGGDGDP</sequence>
<dbReference type="PANTHER" id="PTHR43008:SF12">
    <property type="entry name" value="OXIDOREDUCTASE, SHORT CHAIN DEHYDROGENASE_REDUCTASE FAMILY (AFU_ORTHOLOGUE AFUA_6G13830)"/>
    <property type="match status" value="1"/>
</dbReference>
<evidence type="ECO:0000256" key="2">
    <source>
        <dbReference type="ARBA" id="ARBA00022857"/>
    </source>
</evidence>